<reference evidence="13" key="1">
    <citation type="submission" date="2017-05" db="EMBL/GenBank/DDBJ databases">
        <authorList>
            <person name="Sharma S."/>
            <person name="Sidhu C."/>
            <person name="Pinnaka A.K."/>
        </authorList>
    </citation>
    <scope>NUCLEOTIDE SEQUENCE [LARGE SCALE GENOMIC DNA]</scope>
    <source>
        <strain evidence="13">AK93</strain>
    </source>
</reference>
<dbReference type="InterPro" id="IPR023418">
    <property type="entry name" value="Thyroxine_BS"/>
</dbReference>
<dbReference type="InterPro" id="IPR014306">
    <property type="entry name" value="Hydroxyisourate_hydrolase"/>
</dbReference>
<keyword evidence="7 10" id="KW-0659">Purine metabolism</keyword>
<dbReference type="PROSITE" id="PS00768">
    <property type="entry name" value="TRANSTHYRETIN_1"/>
    <property type="match status" value="1"/>
</dbReference>
<dbReference type="EMBL" id="NFZW01000003">
    <property type="protein sequence ID" value="RFA38488.1"/>
    <property type="molecule type" value="Genomic_DNA"/>
</dbReference>
<keyword evidence="8 10" id="KW-0378">Hydrolase</keyword>
<feature type="binding site" evidence="9">
    <location>
        <position position="46"/>
    </location>
    <ligand>
        <name>substrate</name>
    </ligand>
</feature>
<comment type="function">
    <text evidence="2">Catalyzes the hydrolysis of 5-hydroxyisourate (HIU) to 2-oxo-4-hydroxy-4-carboxy-5-ureidoimidazoline (OHCU).</text>
</comment>
<dbReference type="FunFam" id="2.60.40.180:FF:000005">
    <property type="entry name" value="5-hydroxyisourate hydrolase"/>
    <property type="match status" value="1"/>
</dbReference>
<accession>A0A3E0X1S1</accession>
<evidence type="ECO:0000256" key="4">
    <source>
        <dbReference type="ARBA" id="ARBA00011881"/>
    </source>
</evidence>
<dbReference type="InterPro" id="IPR000895">
    <property type="entry name" value="Transthyretin/HIU_hydrolase"/>
</dbReference>
<comment type="subunit">
    <text evidence="4 10">Homotetramer.</text>
</comment>
<evidence type="ECO:0000259" key="11">
    <source>
        <dbReference type="Pfam" id="PF00576"/>
    </source>
</evidence>
<dbReference type="PANTHER" id="PTHR10395">
    <property type="entry name" value="URICASE AND TRANSTHYRETIN-RELATED"/>
    <property type="match status" value="1"/>
</dbReference>
<feature type="binding site" evidence="9">
    <location>
        <position position="115"/>
    </location>
    <ligand>
        <name>substrate</name>
    </ligand>
</feature>
<dbReference type="Pfam" id="PF00576">
    <property type="entry name" value="Transthyretin"/>
    <property type="match status" value="1"/>
</dbReference>
<name>A0A3E0X1S1_9GAMM</name>
<dbReference type="AlphaFoldDB" id="A0A3E0X1S1"/>
<dbReference type="EC" id="3.5.2.17" evidence="5 10"/>
<dbReference type="Proteomes" id="UP000256763">
    <property type="component" value="Unassembled WGS sequence"/>
</dbReference>
<dbReference type="RefSeq" id="WP_116304200.1">
    <property type="nucleotide sequence ID" value="NZ_NFZV01000045.1"/>
</dbReference>
<protein>
    <recommendedName>
        <fullName evidence="6 10">5-hydroxyisourate hydrolase</fullName>
        <shortName evidence="10">HIU hydrolase</shortName>
        <shortName evidence="10">HIUHase</shortName>
        <ecNumber evidence="5 10">3.5.2.17</ecNumber>
    </recommendedName>
</protein>
<evidence type="ECO:0000256" key="6">
    <source>
        <dbReference type="ARBA" id="ARBA00017539"/>
    </source>
</evidence>
<dbReference type="PRINTS" id="PR00189">
    <property type="entry name" value="TRNSTHYRETIN"/>
</dbReference>
<evidence type="ECO:0000313" key="13">
    <source>
        <dbReference type="Proteomes" id="UP000256763"/>
    </source>
</evidence>
<comment type="catalytic activity">
    <reaction evidence="1 10">
        <text>5-hydroxyisourate + H2O = 5-hydroxy-2-oxo-4-ureido-2,5-dihydro-1H-imidazole-5-carboxylate + H(+)</text>
        <dbReference type="Rhea" id="RHEA:23736"/>
        <dbReference type="ChEBI" id="CHEBI:15377"/>
        <dbReference type="ChEBI" id="CHEBI:15378"/>
        <dbReference type="ChEBI" id="CHEBI:18072"/>
        <dbReference type="ChEBI" id="CHEBI:58639"/>
        <dbReference type="EC" id="3.5.2.17"/>
    </reaction>
</comment>
<evidence type="ECO:0000256" key="1">
    <source>
        <dbReference type="ARBA" id="ARBA00001043"/>
    </source>
</evidence>
<dbReference type="InterPro" id="IPR036817">
    <property type="entry name" value="Transthyretin/HIU_hydrolase_sf"/>
</dbReference>
<dbReference type="SUPFAM" id="SSF49472">
    <property type="entry name" value="Transthyretin (synonym: prealbumin)"/>
    <property type="match status" value="1"/>
</dbReference>
<evidence type="ECO:0000256" key="7">
    <source>
        <dbReference type="ARBA" id="ARBA00022631"/>
    </source>
</evidence>
<dbReference type="NCBIfam" id="TIGR02962">
    <property type="entry name" value="hdxy_isourate"/>
    <property type="match status" value="1"/>
</dbReference>
<keyword evidence="13" id="KW-1185">Reference proteome</keyword>
<evidence type="ECO:0000256" key="5">
    <source>
        <dbReference type="ARBA" id="ARBA00012609"/>
    </source>
</evidence>
<feature type="domain" description="Transthyretin/hydroxyisourate hydrolase" evidence="11">
    <location>
        <begin position="4"/>
        <end position="117"/>
    </location>
</feature>
<evidence type="ECO:0000256" key="3">
    <source>
        <dbReference type="ARBA" id="ARBA00009850"/>
    </source>
</evidence>
<dbReference type="InterPro" id="IPR023419">
    <property type="entry name" value="Transthyretin_CS"/>
</dbReference>
<dbReference type="InterPro" id="IPR023416">
    <property type="entry name" value="Transthyretin/HIU_hydrolase_d"/>
</dbReference>
<dbReference type="Gene3D" id="2.60.40.180">
    <property type="entry name" value="Transthyretin/hydroxyisourate hydrolase domain"/>
    <property type="match status" value="1"/>
</dbReference>
<evidence type="ECO:0000256" key="9">
    <source>
        <dbReference type="PIRSR" id="PIRSR600895-51"/>
    </source>
</evidence>
<dbReference type="OrthoDB" id="9792386at2"/>
<evidence type="ECO:0000313" key="12">
    <source>
        <dbReference type="EMBL" id="RFA38488.1"/>
    </source>
</evidence>
<proteinExistence type="inferred from homology"/>
<dbReference type="CDD" id="cd05822">
    <property type="entry name" value="TLP_HIUase"/>
    <property type="match status" value="1"/>
</dbReference>
<dbReference type="PROSITE" id="PS00769">
    <property type="entry name" value="TRANSTHYRETIN_2"/>
    <property type="match status" value="1"/>
</dbReference>
<sequence>MGRLTTHVLDTTHGCPAAELSISLYRVDRDGNRHLQLETVTNDDGRCERPLLAGLEFNVGRYELAFAVGAYFCKRGVALGDPAFLDEVVVRFGVDDSDRHYHVPLLVSPYGYSTYRGS</sequence>
<feature type="binding site" evidence="9">
    <location>
        <position position="7"/>
    </location>
    <ligand>
        <name>substrate</name>
    </ligand>
</feature>
<comment type="similarity">
    <text evidence="3 10">Belongs to the transthyretin family. 5-hydroxyisourate hydrolase subfamily.</text>
</comment>
<evidence type="ECO:0000256" key="2">
    <source>
        <dbReference type="ARBA" id="ARBA00002704"/>
    </source>
</evidence>
<dbReference type="GO" id="GO:0006144">
    <property type="term" value="P:purine nucleobase metabolic process"/>
    <property type="evidence" value="ECO:0007669"/>
    <property type="project" value="UniProtKB-KW"/>
</dbReference>
<organism evidence="12 13">
    <name type="scientific">Alkalilimnicola ehrlichii</name>
    <dbReference type="NCBI Taxonomy" id="351052"/>
    <lineage>
        <taxon>Bacteria</taxon>
        <taxon>Pseudomonadati</taxon>
        <taxon>Pseudomonadota</taxon>
        <taxon>Gammaproteobacteria</taxon>
        <taxon>Chromatiales</taxon>
        <taxon>Ectothiorhodospiraceae</taxon>
        <taxon>Alkalilimnicola</taxon>
    </lineage>
</organism>
<evidence type="ECO:0000256" key="8">
    <source>
        <dbReference type="ARBA" id="ARBA00022801"/>
    </source>
</evidence>
<dbReference type="GO" id="GO:0033971">
    <property type="term" value="F:hydroxyisourate hydrolase activity"/>
    <property type="evidence" value="ECO:0007669"/>
    <property type="project" value="UniProtKB-EC"/>
</dbReference>
<comment type="caution">
    <text evidence="12">The sequence shown here is derived from an EMBL/GenBank/DDBJ whole genome shotgun (WGS) entry which is preliminary data.</text>
</comment>
<gene>
    <name evidence="12" type="ORF">CAL65_03795</name>
</gene>
<dbReference type="PANTHER" id="PTHR10395:SF7">
    <property type="entry name" value="5-HYDROXYISOURATE HYDROLASE"/>
    <property type="match status" value="1"/>
</dbReference>
<evidence type="ECO:0000256" key="10">
    <source>
        <dbReference type="RuleBase" id="RU361270"/>
    </source>
</evidence>